<name>A0A2S7KM90_9FLAO</name>
<dbReference type="Gene3D" id="1.20.5.3310">
    <property type="match status" value="1"/>
</dbReference>
<keyword evidence="7 9" id="KW-0811">Translocation</keyword>
<reference evidence="10 11" key="1">
    <citation type="submission" date="2016-11" db="EMBL/GenBank/DDBJ databases">
        <title>Trade-off between light-utilization and light-protection in marine flavobacteria.</title>
        <authorList>
            <person name="Kumagai Y."/>
        </authorList>
    </citation>
    <scope>NUCLEOTIDE SEQUENCE [LARGE SCALE GENOMIC DNA]</scope>
    <source>
        <strain evidence="10 11">NBRC 107741</strain>
    </source>
</reference>
<dbReference type="GO" id="GO:0008320">
    <property type="term" value="F:protein transmembrane transporter activity"/>
    <property type="evidence" value="ECO:0007669"/>
    <property type="project" value="UniProtKB-UniRule"/>
</dbReference>
<keyword evidence="11" id="KW-1185">Reference proteome</keyword>
<keyword evidence="2 9" id="KW-0813">Transport</keyword>
<protein>
    <recommendedName>
        <fullName evidence="9">Sec-independent protein translocase protein TatA</fullName>
    </recommendedName>
</protein>
<comment type="subcellular location">
    <subcellularLocation>
        <location evidence="1 9">Cell membrane</location>
        <topology evidence="1 9">Single-pass membrane protein</topology>
    </subcellularLocation>
</comment>
<organism evidence="10 11">
    <name type="scientific">Aureitalea marina</name>
    <dbReference type="NCBI Taxonomy" id="930804"/>
    <lineage>
        <taxon>Bacteria</taxon>
        <taxon>Pseudomonadati</taxon>
        <taxon>Bacteroidota</taxon>
        <taxon>Flavobacteriia</taxon>
        <taxon>Flavobacteriales</taxon>
        <taxon>Flavobacteriaceae</taxon>
        <taxon>Aureitalea</taxon>
    </lineage>
</organism>
<evidence type="ECO:0000256" key="3">
    <source>
        <dbReference type="ARBA" id="ARBA00022475"/>
    </source>
</evidence>
<dbReference type="PANTHER" id="PTHR42982">
    <property type="entry name" value="SEC-INDEPENDENT PROTEIN TRANSLOCASE PROTEIN TATA"/>
    <property type="match status" value="1"/>
</dbReference>
<dbReference type="RefSeq" id="WP_104811666.1">
    <property type="nucleotide sequence ID" value="NZ_MQUB01000001.1"/>
</dbReference>
<evidence type="ECO:0000256" key="9">
    <source>
        <dbReference type="HAMAP-Rule" id="MF_00236"/>
    </source>
</evidence>
<dbReference type="Proteomes" id="UP000239800">
    <property type="component" value="Unassembled WGS sequence"/>
</dbReference>
<comment type="subunit">
    <text evidence="9">Forms a complex with TatC.</text>
</comment>
<keyword evidence="4 9" id="KW-0812">Transmembrane</keyword>
<comment type="function">
    <text evidence="9">Part of the twin-arginine translocation (Tat) system that transports large folded proteins containing a characteristic twin-arginine motif in their signal peptide across membranes. TatA could form the protein-conducting channel of the Tat system.</text>
</comment>
<comment type="caution">
    <text evidence="10">The sequence shown here is derived from an EMBL/GenBank/DDBJ whole genome shotgun (WGS) entry which is preliminary data.</text>
</comment>
<comment type="similarity">
    <text evidence="9">Belongs to the TatA/E family.</text>
</comment>
<evidence type="ECO:0000256" key="5">
    <source>
        <dbReference type="ARBA" id="ARBA00022927"/>
    </source>
</evidence>
<gene>
    <name evidence="9" type="primary">tatA</name>
    <name evidence="10" type="ORF">BST85_01630</name>
</gene>
<dbReference type="OrthoDB" id="1525160at2"/>
<dbReference type="PANTHER" id="PTHR42982:SF1">
    <property type="entry name" value="SEC-INDEPENDENT PROTEIN TRANSLOCASE PROTEIN TATA"/>
    <property type="match status" value="1"/>
</dbReference>
<accession>A0A2S7KM90</accession>
<proteinExistence type="inferred from homology"/>
<evidence type="ECO:0000256" key="6">
    <source>
        <dbReference type="ARBA" id="ARBA00022989"/>
    </source>
</evidence>
<evidence type="ECO:0000313" key="11">
    <source>
        <dbReference type="Proteomes" id="UP000239800"/>
    </source>
</evidence>
<evidence type="ECO:0000256" key="2">
    <source>
        <dbReference type="ARBA" id="ARBA00022448"/>
    </source>
</evidence>
<evidence type="ECO:0000256" key="8">
    <source>
        <dbReference type="ARBA" id="ARBA00023136"/>
    </source>
</evidence>
<dbReference type="InterPro" id="IPR006312">
    <property type="entry name" value="TatA/E"/>
</dbReference>
<dbReference type="GO" id="GO:0043953">
    <property type="term" value="P:protein transport by the Tat complex"/>
    <property type="evidence" value="ECO:0007669"/>
    <property type="project" value="UniProtKB-UniRule"/>
</dbReference>
<dbReference type="AlphaFoldDB" id="A0A2S7KM90"/>
<dbReference type="GO" id="GO:0033281">
    <property type="term" value="C:TAT protein transport complex"/>
    <property type="evidence" value="ECO:0007669"/>
    <property type="project" value="UniProtKB-UniRule"/>
</dbReference>
<keyword evidence="8 9" id="KW-0472">Membrane</keyword>
<keyword evidence="3 9" id="KW-1003">Cell membrane</keyword>
<dbReference type="Pfam" id="PF02416">
    <property type="entry name" value="TatA_B_E"/>
    <property type="match status" value="1"/>
</dbReference>
<evidence type="ECO:0000256" key="7">
    <source>
        <dbReference type="ARBA" id="ARBA00023010"/>
    </source>
</evidence>
<sequence length="95" mass="10421">MNPGSIALFISGAEIAFILFIVLMVFGADKVPEIARGLGKGMRQIKDATNDIKTEITKSAEKQGIDVDITKDVRSQIDKVKEDVDDITGPIKRQF</sequence>
<evidence type="ECO:0000313" key="10">
    <source>
        <dbReference type="EMBL" id="PQB03746.1"/>
    </source>
</evidence>
<dbReference type="HAMAP" id="MF_00236">
    <property type="entry name" value="TatA_E"/>
    <property type="match status" value="1"/>
</dbReference>
<keyword evidence="6 9" id="KW-1133">Transmembrane helix</keyword>
<dbReference type="InterPro" id="IPR003369">
    <property type="entry name" value="TatA/B/E"/>
</dbReference>
<evidence type="ECO:0000256" key="1">
    <source>
        <dbReference type="ARBA" id="ARBA00004162"/>
    </source>
</evidence>
<keyword evidence="5 9" id="KW-0653">Protein transport</keyword>
<evidence type="ECO:0000256" key="4">
    <source>
        <dbReference type="ARBA" id="ARBA00022692"/>
    </source>
</evidence>
<dbReference type="EMBL" id="MQUB01000001">
    <property type="protein sequence ID" value="PQB03746.1"/>
    <property type="molecule type" value="Genomic_DNA"/>
</dbReference>
<feature type="transmembrane region" description="Helical" evidence="9">
    <location>
        <begin position="6"/>
        <end position="26"/>
    </location>
</feature>